<keyword evidence="3" id="KW-1185">Reference proteome</keyword>
<dbReference type="SUPFAM" id="SSF51905">
    <property type="entry name" value="FAD/NAD(P)-binding domain"/>
    <property type="match status" value="1"/>
</dbReference>
<dbReference type="InterPro" id="IPR050464">
    <property type="entry name" value="Zeta_carotene_desat/Oxidored"/>
</dbReference>
<dbReference type="NCBIfam" id="TIGR03467">
    <property type="entry name" value="HpnE"/>
    <property type="match status" value="1"/>
</dbReference>
<name>A0A366H5V3_9BURK</name>
<evidence type="ECO:0000313" key="2">
    <source>
        <dbReference type="EMBL" id="RBP37469.1"/>
    </source>
</evidence>
<evidence type="ECO:0000259" key="1">
    <source>
        <dbReference type="Pfam" id="PF01593"/>
    </source>
</evidence>
<dbReference type="EMBL" id="QNRQ01000009">
    <property type="protein sequence ID" value="RBP37469.1"/>
    <property type="molecule type" value="Genomic_DNA"/>
</dbReference>
<dbReference type="GO" id="GO:0016491">
    <property type="term" value="F:oxidoreductase activity"/>
    <property type="evidence" value="ECO:0007669"/>
    <property type="project" value="InterPro"/>
</dbReference>
<dbReference type="PANTHER" id="PTHR42923:SF47">
    <property type="entry name" value="BLR3003 PROTEIN"/>
    <property type="match status" value="1"/>
</dbReference>
<organism evidence="2 3">
    <name type="scientific">Eoetvoesiella caeni</name>
    <dbReference type="NCBI Taxonomy" id="645616"/>
    <lineage>
        <taxon>Bacteria</taxon>
        <taxon>Pseudomonadati</taxon>
        <taxon>Pseudomonadota</taxon>
        <taxon>Betaproteobacteria</taxon>
        <taxon>Burkholderiales</taxon>
        <taxon>Alcaligenaceae</taxon>
        <taxon>Eoetvoesiella</taxon>
    </lineage>
</organism>
<accession>A0A366H5V3</accession>
<dbReference type="RefSeq" id="WP_113934168.1">
    <property type="nucleotide sequence ID" value="NZ_JACCEU010000006.1"/>
</dbReference>
<proteinExistence type="predicted"/>
<dbReference type="PRINTS" id="PR00419">
    <property type="entry name" value="ADXRDTASE"/>
</dbReference>
<feature type="domain" description="Amine oxidase" evidence="1">
    <location>
        <begin position="11"/>
        <end position="431"/>
    </location>
</feature>
<dbReference type="Gene3D" id="3.50.50.60">
    <property type="entry name" value="FAD/NAD(P)-binding domain"/>
    <property type="match status" value="2"/>
</dbReference>
<protein>
    <submittedName>
        <fullName evidence="2">Squalene-associated FAD-dependent desaturase</fullName>
    </submittedName>
</protein>
<dbReference type="InterPro" id="IPR017830">
    <property type="entry name" value="SQase_HpnE"/>
</dbReference>
<dbReference type="Gene3D" id="3.90.660.10">
    <property type="match status" value="1"/>
</dbReference>
<dbReference type="InterPro" id="IPR002937">
    <property type="entry name" value="Amino_oxidase"/>
</dbReference>
<dbReference type="PANTHER" id="PTHR42923">
    <property type="entry name" value="PROTOPORPHYRINOGEN OXIDASE"/>
    <property type="match status" value="1"/>
</dbReference>
<dbReference type="OrthoDB" id="7849608at2"/>
<dbReference type="Pfam" id="PF01593">
    <property type="entry name" value="Amino_oxidase"/>
    <property type="match status" value="1"/>
</dbReference>
<gene>
    <name evidence="2" type="ORF">DFR37_10932</name>
</gene>
<reference evidence="2 3" key="1">
    <citation type="submission" date="2018-06" db="EMBL/GenBank/DDBJ databases">
        <title>Genomic Encyclopedia of Type Strains, Phase IV (KMG-IV): sequencing the most valuable type-strain genomes for metagenomic binning, comparative biology and taxonomic classification.</title>
        <authorList>
            <person name="Goeker M."/>
        </authorList>
    </citation>
    <scope>NUCLEOTIDE SEQUENCE [LARGE SCALE GENOMIC DNA]</scope>
    <source>
        <strain evidence="2 3">DSM 25520</strain>
    </source>
</reference>
<comment type="caution">
    <text evidence="2">The sequence shown here is derived from an EMBL/GenBank/DDBJ whole genome shotgun (WGS) entry which is preliminary data.</text>
</comment>
<evidence type="ECO:0000313" key="3">
    <source>
        <dbReference type="Proteomes" id="UP000253628"/>
    </source>
</evidence>
<dbReference type="AlphaFoldDB" id="A0A366H5V3"/>
<dbReference type="InterPro" id="IPR036188">
    <property type="entry name" value="FAD/NAD-bd_sf"/>
</dbReference>
<sequence length="444" mass="48658">MKVAVIGAGWAGLSAAFYLDRAGHRVTVFEAARTLGGRARRVHSPRLDSDIDNGQHILLGAYSETLKLIGLLGLDQASVLHAEPLALRSADGSFMLRTPALPAPLHLPAAVLTANGLSWREKLLLIKAMMRLRRQHWTVDAQATVGDWLAQERQSERAIGRFWRPLCLAALNTSIEQAGAQLLATVLRDSLGGSKLASQVLIPRVDLSQLWPEHLPPSIAIRPGTAVRRLVSDAVHVAIDDETFDAAIVATSPPSALRLLRHTSLTAAQEEFLAPLADFEYRPIATLTLKLAHHWNLPQAMLMLDDAPEKLHFGQWLFERRLFAQDQQLPPMLSIVVSNAGQLANHPPHEVVDAMIEQVRAQTRHHSPMPQVTGHELIVEKRATFAALPAMRRPTNATPWPRIWLAGDWTDTGYPAVLEGAVRSGKRAAELLAAAGFSQHSQAL</sequence>
<dbReference type="Proteomes" id="UP000253628">
    <property type="component" value="Unassembled WGS sequence"/>
</dbReference>